<organism evidence="2 3">
    <name type="scientific">Halogeometricum rufum</name>
    <dbReference type="NCBI Taxonomy" id="553469"/>
    <lineage>
        <taxon>Archaea</taxon>
        <taxon>Methanobacteriati</taxon>
        <taxon>Methanobacteriota</taxon>
        <taxon>Stenosarchaea group</taxon>
        <taxon>Halobacteria</taxon>
        <taxon>Halobacteriales</taxon>
        <taxon>Haloferacaceae</taxon>
        <taxon>Halogeometricum</taxon>
    </lineage>
</organism>
<keyword evidence="1" id="KW-1133">Transmembrane helix</keyword>
<dbReference type="AlphaFoldDB" id="A0A1I6G3M1"/>
<keyword evidence="1" id="KW-0812">Transmembrane</keyword>
<proteinExistence type="predicted"/>
<evidence type="ECO:0000256" key="1">
    <source>
        <dbReference type="SAM" id="Phobius"/>
    </source>
</evidence>
<gene>
    <name evidence="2" type="ORF">SAMN04487947_0517</name>
</gene>
<protein>
    <submittedName>
        <fullName evidence="2">Uncharacterized protein</fullName>
    </submittedName>
</protein>
<dbReference type="Proteomes" id="UP000198531">
    <property type="component" value="Unassembled WGS sequence"/>
</dbReference>
<accession>A0A1I6G3M1</accession>
<evidence type="ECO:0000313" key="3">
    <source>
        <dbReference type="Proteomes" id="UP000198531"/>
    </source>
</evidence>
<dbReference type="RefSeq" id="WP_177232513.1">
    <property type="nucleotide sequence ID" value="NZ_FOYT01000001.1"/>
</dbReference>
<evidence type="ECO:0000313" key="2">
    <source>
        <dbReference type="EMBL" id="SFR36813.1"/>
    </source>
</evidence>
<keyword evidence="1" id="KW-0472">Membrane</keyword>
<sequence>MADSGSNVPFWWILLFVLLALGAGAGIVLAVGGSLVSSGAGALLPLL</sequence>
<keyword evidence="3" id="KW-1185">Reference proteome</keyword>
<reference evidence="3" key="1">
    <citation type="submission" date="2016-10" db="EMBL/GenBank/DDBJ databases">
        <authorList>
            <person name="Varghese N."/>
            <person name="Submissions S."/>
        </authorList>
    </citation>
    <scope>NUCLEOTIDE SEQUENCE [LARGE SCALE GENOMIC DNA]</scope>
    <source>
        <strain evidence="3">CGMCC 1.7736</strain>
    </source>
</reference>
<dbReference type="STRING" id="553469.SAMN04487947_0517"/>
<feature type="transmembrane region" description="Helical" evidence="1">
    <location>
        <begin position="12"/>
        <end position="36"/>
    </location>
</feature>
<dbReference type="EMBL" id="FOYT01000001">
    <property type="protein sequence ID" value="SFR36813.1"/>
    <property type="molecule type" value="Genomic_DNA"/>
</dbReference>
<name>A0A1I6G3M1_9EURY</name>